<dbReference type="Proteomes" id="UP000252733">
    <property type="component" value="Unassembled WGS sequence"/>
</dbReference>
<gene>
    <name evidence="1" type="ORF">DFO77_110125</name>
</gene>
<keyword evidence="2" id="KW-1185">Reference proteome</keyword>
<protein>
    <recommendedName>
        <fullName evidence="3">SpoIIAA-like protein</fullName>
    </recommendedName>
</protein>
<comment type="caution">
    <text evidence="1">The sequence shown here is derived from an EMBL/GenBank/DDBJ whole genome shotgun (WGS) entry which is preliminary data.</text>
</comment>
<dbReference type="OrthoDB" id="1122883at2"/>
<dbReference type="EMBL" id="QPIZ01000010">
    <property type="protein sequence ID" value="RCW35358.1"/>
    <property type="molecule type" value="Genomic_DNA"/>
</dbReference>
<name>A0A2T0XEP5_9BACT</name>
<organism evidence="1 2">
    <name type="scientific">Marinilabilia salmonicolor</name>
    <dbReference type="NCBI Taxonomy" id="989"/>
    <lineage>
        <taxon>Bacteria</taxon>
        <taxon>Pseudomonadati</taxon>
        <taxon>Bacteroidota</taxon>
        <taxon>Bacteroidia</taxon>
        <taxon>Marinilabiliales</taxon>
        <taxon>Marinilabiliaceae</taxon>
        <taxon>Marinilabilia</taxon>
    </lineage>
</organism>
<dbReference type="RefSeq" id="WP_106153752.1">
    <property type="nucleotide sequence ID" value="NZ_PVTS01000012.1"/>
</dbReference>
<dbReference type="AlphaFoldDB" id="A0A2T0XEP5"/>
<accession>A0A2T0XEP5</accession>
<reference evidence="1 2" key="1">
    <citation type="submission" date="2018-07" db="EMBL/GenBank/DDBJ databases">
        <title>Freshwater and sediment microbial communities from various areas in North America, analyzing microbe dynamics in response to fracking.</title>
        <authorList>
            <person name="Lamendella R."/>
        </authorList>
    </citation>
    <scope>NUCLEOTIDE SEQUENCE [LARGE SCALE GENOMIC DNA]</scope>
    <source>
        <strain evidence="1 2">160A</strain>
    </source>
</reference>
<proteinExistence type="predicted"/>
<evidence type="ECO:0000313" key="2">
    <source>
        <dbReference type="Proteomes" id="UP000252733"/>
    </source>
</evidence>
<sequence length="138" mass="15583">MSVLHDQVGFLPATKECLASVDFNWRSGAVVGTFKGKVTVDDILSFWDDLMRGGDLPAETKGVLLDFSNAKLSFKASAYLRIVDYFVENISFVRRFKIGVVANTPHNIVVLMLIARENYMYELRPFTTKRACLVWIKG</sequence>
<evidence type="ECO:0008006" key="3">
    <source>
        <dbReference type="Google" id="ProtNLM"/>
    </source>
</evidence>
<evidence type="ECO:0000313" key="1">
    <source>
        <dbReference type="EMBL" id="RCW35358.1"/>
    </source>
</evidence>